<name>A0ABU5IQI1_9BURK</name>
<feature type="domain" description="Adenosine deaminase" evidence="8">
    <location>
        <begin position="262"/>
        <end position="483"/>
    </location>
</feature>
<dbReference type="InterPro" id="IPR006330">
    <property type="entry name" value="Ado/ade_deaminase"/>
</dbReference>
<evidence type="ECO:0000256" key="1">
    <source>
        <dbReference type="ARBA" id="ARBA00001947"/>
    </source>
</evidence>
<evidence type="ECO:0000256" key="6">
    <source>
        <dbReference type="ARBA" id="ARBA00022833"/>
    </source>
</evidence>
<dbReference type="Pfam" id="PF00962">
    <property type="entry name" value="A_deaminase"/>
    <property type="match status" value="1"/>
</dbReference>
<evidence type="ECO:0000256" key="7">
    <source>
        <dbReference type="SAM" id="SignalP"/>
    </source>
</evidence>
<comment type="cofactor">
    <cofactor evidence="1">
        <name>Zn(2+)</name>
        <dbReference type="ChEBI" id="CHEBI:29105"/>
    </cofactor>
</comment>
<evidence type="ECO:0000313" key="9">
    <source>
        <dbReference type="EMBL" id="MDZ5461146.1"/>
    </source>
</evidence>
<dbReference type="Proteomes" id="UP001293718">
    <property type="component" value="Unassembled WGS sequence"/>
</dbReference>
<keyword evidence="10" id="KW-1185">Reference proteome</keyword>
<organism evidence="9 10">
    <name type="scientific">Azohydromonas lata</name>
    <dbReference type="NCBI Taxonomy" id="45677"/>
    <lineage>
        <taxon>Bacteria</taxon>
        <taxon>Pseudomonadati</taxon>
        <taxon>Pseudomonadota</taxon>
        <taxon>Betaproteobacteria</taxon>
        <taxon>Burkholderiales</taxon>
        <taxon>Sphaerotilaceae</taxon>
        <taxon>Azohydromonas</taxon>
    </lineage>
</organism>
<proteinExistence type="inferred from homology"/>
<comment type="similarity">
    <text evidence="2">Belongs to the metallo-dependent hydrolases superfamily. Adenosine and AMP deaminases family.</text>
</comment>
<accession>A0ABU5IQI1</accession>
<keyword evidence="4" id="KW-0479">Metal-binding</keyword>
<dbReference type="EC" id="3.5.4.4" evidence="3"/>
<gene>
    <name evidence="9" type="ORF">SM757_31695</name>
</gene>
<keyword evidence="5" id="KW-0378">Hydrolase</keyword>
<reference evidence="9 10" key="1">
    <citation type="submission" date="2023-11" db="EMBL/GenBank/DDBJ databases">
        <title>Draft genome of Azohydromonas lata strain H1 (DSM1123), a polyhydroxyalkanoate producer.</title>
        <authorList>
            <person name="Traversa D."/>
            <person name="D'Addabbo P."/>
            <person name="Pazzani C."/>
            <person name="Manzari C."/>
            <person name="Chiara M."/>
            <person name="Scrascia M."/>
        </authorList>
    </citation>
    <scope>NUCLEOTIDE SEQUENCE [LARGE SCALE GENOMIC DNA]</scope>
    <source>
        <strain evidence="9 10">H1</strain>
    </source>
</reference>
<feature type="signal peptide" evidence="7">
    <location>
        <begin position="1"/>
        <end position="21"/>
    </location>
</feature>
<keyword evidence="7" id="KW-0732">Signal</keyword>
<comment type="caution">
    <text evidence="9">The sequence shown here is derived from an EMBL/GenBank/DDBJ whole genome shotgun (WGS) entry which is preliminary data.</text>
</comment>
<evidence type="ECO:0000313" key="10">
    <source>
        <dbReference type="Proteomes" id="UP001293718"/>
    </source>
</evidence>
<dbReference type="EMBL" id="JAXOJX010000099">
    <property type="protein sequence ID" value="MDZ5461146.1"/>
    <property type="molecule type" value="Genomic_DNA"/>
</dbReference>
<dbReference type="PANTHER" id="PTHR11409:SF43">
    <property type="entry name" value="ADENOSINE DEAMINASE"/>
    <property type="match status" value="1"/>
</dbReference>
<sequence>MTPRKIVLALSCALAAQLAPARDNAAAGAHAAHYAATSRYYGQLVAGSSPKLAELTLFTTLMPKGADLHHHYSGAIYVETYLDWTEALGYCIYRATDPALKIEKFKVGTGKPTPLTDAQKAQCISVEQVRNDNGFYRELLTRWSDKDYGNHVHDQPPPDKQFFDTFGYFGAVSDYNYNLALKHLKARALDENLGYMETMLKGGPALYNVADYSPLLDQLPANATVEQVEEALIRSYTYLRTDAATQQSIEQYLQTHREAAAGVDDESFRLRFLSYVSRNSAASTVFSSLYTAFEAAVRGPELIVGVNIVGPENGIVAMRDYALHMRMFQFLKKQPRFKDVKLALHAGELVLGMVPPEGLRSHIREAVTVAGAERIGHGIDIAHEAGALELMAQMKQRPVAVEVNLSSNEFILGVKGDAHPVLLYARQGVPFVLSTDDAGVSRNNLSGEYMLYASRYKASYAELKRVAYNGVRYSFLPPQLKQEETARLDRRFAEFEARMAQVARGTR</sequence>
<feature type="chain" id="PRO_5045372449" description="adenosine deaminase" evidence="7">
    <location>
        <begin position="22"/>
        <end position="507"/>
    </location>
</feature>
<evidence type="ECO:0000256" key="3">
    <source>
        <dbReference type="ARBA" id="ARBA00012784"/>
    </source>
</evidence>
<evidence type="ECO:0000256" key="4">
    <source>
        <dbReference type="ARBA" id="ARBA00022723"/>
    </source>
</evidence>
<dbReference type="Gene3D" id="3.20.20.140">
    <property type="entry name" value="Metal-dependent hydrolases"/>
    <property type="match status" value="1"/>
</dbReference>
<dbReference type="PANTHER" id="PTHR11409">
    <property type="entry name" value="ADENOSINE DEAMINASE"/>
    <property type="match status" value="1"/>
</dbReference>
<dbReference type="SUPFAM" id="SSF51556">
    <property type="entry name" value="Metallo-dependent hydrolases"/>
    <property type="match status" value="1"/>
</dbReference>
<dbReference type="InterPro" id="IPR001365">
    <property type="entry name" value="A_deaminase_dom"/>
</dbReference>
<protein>
    <recommendedName>
        <fullName evidence="3">adenosine deaminase</fullName>
        <ecNumber evidence="3">3.5.4.4</ecNumber>
    </recommendedName>
</protein>
<dbReference type="InterPro" id="IPR032466">
    <property type="entry name" value="Metal_Hydrolase"/>
</dbReference>
<evidence type="ECO:0000256" key="5">
    <source>
        <dbReference type="ARBA" id="ARBA00022801"/>
    </source>
</evidence>
<dbReference type="RefSeq" id="WP_322468398.1">
    <property type="nucleotide sequence ID" value="NZ_JAXOJX010000099.1"/>
</dbReference>
<evidence type="ECO:0000259" key="8">
    <source>
        <dbReference type="Pfam" id="PF00962"/>
    </source>
</evidence>
<keyword evidence="6" id="KW-0862">Zinc</keyword>
<evidence type="ECO:0000256" key="2">
    <source>
        <dbReference type="ARBA" id="ARBA00006676"/>
    </source>
</evidence>